<reference evidence="11" key="1">
    <citation type="submission" date="2023-08" db="EMBL/GenBank/DDBJ databases">
        <title>Rhodospirillaceae gen. nov., a novel taxon isolated from the Yangtze River Yuezi River estuary sludge.</title>
        <authorList>
            <person name="Ruan L."/>
        </authorList>
    </citation>
    <scope>NUCLEOTIDE SEQUENCE [LARGE SCALE GENOMIC DNA]</scope>
    <source>
        <strain evidence="11">R-7</strain>
    </source>
</reference>
<sequence length="437" mass="46379">MSEVLLRRLLAGNLRDPDSGEGIAVPTRKVTIAPSLRGGEAALIADLGLGSRLALIADPTTWQVLGARVSGALAARFTVTPVILPERPHADMETVQRIRAATSLAEGLVAVGSGTINDLAKYAAFLDRKPYACFGTAPSMNGYTSVNAAIMDGGVKKSLPAAAARGVFLDVDILAKAPRRMIAAGFGDSICRPTAQADWLLAHLLLDRPYRALPFQLLAEDETALLASPEGLLSGDPEAITRLARTLVMSGFGMTICGGSYPASQGEHLIAHFLEMRGDPAGANFHGEQIAVTTLTMARIQGETLRLEQPRLAPAPATIGTFLSFYGADVGATCWASFAGKLLSGERLAAVNHRLTQDWPEIRQAIRAVHRSATALESTLRRCGAPTRPSDIGLSDERYAEAVLHAREVRDRYTFLDLAADTGTLTRLVGATPVPAQ</sequence>
<dbReference type="InterPro" id="IPR016205">
    <property type="entry name" value="Glycerol_DH"/>
</dbReference>
<keyword evidence="1" id="KW-0963">Cytoplasm</keyword>
<evidence type="ECO:0000256" key="7">
    <source>
        <dbReference type="ARBA" id="ARBA00023098"/>
    </source>
</evidence>
<evidence type="ECO:0000256" key="2">
    <source>
        <dbReference type="ARBA" id="ARBA00022516"/>
    </source>
</evidence>
<keyword evidence="7" id="KW-0443">Lipid metabolism</keyword>
<name>A0ABU0YUH3_9PROT</name>
<accession>A0ABU0YUH3</accession>
<keyword evidence="3" id="KW-0479">Metal-binding</keyword>
<keyword evidence="6" id="KW-0520">NAD</keyword>
<dbReference type="InterPro" id="IPR032837">
    <property type="entry name" value="G1PDH"/>
</dbReference>
<evidence type="ECO:0000256" key="1">
    <source>
        <dbReference type="ARBA" id="ARBA00022490"/>
    </source>
</evidence>
<organism evidence="10 11">
    <name type="scientific">Dongia sedimenti</name>
    <dbReference type="NCBI Taxonomy" id="3064282"/>
    <lineage>
        <taxon>Bacteria</taxon>
        <taxon>Pseudomonadati</taxon>
        <taxon>Pseudomonadota</taxon>
        <taxon>Alphaproteobacteria</taxon>
        <taxon>Rhodospirillales</taxon>
        <taxon>Dongiaceae</taxon>
        <taxon>Dongia</taxon>
    </lineage>
</organism>
<dbReference type="SUPFAM" id="SSF56796">
    <property type="entry name" value="Dehydroquinate synthase-like"/>
    <property type="match status" value="1"/>
</dbReference>
<dbReference type="EMBL" id="JAUYVI010000011">
    <property type="protein sequence ID" value="MDQ7251379.1"/>
    <property type="molecule type" value="Genomic_DNA"/>
</dbReference>
<evidence type="ECO:0000256" key="6">
    <source>
        <dbReference type="ARBA" id="ARBA00023027"/>
    </source>
</evidence>
<dbReference type="PANTHER" id="PTHR43616:SF5">
    <property type="entry name" value="GLYCEROL DEHYDROGENASE 1"/>
    <property type="match status" value="1"/>
</dbReference>
<dbReference type="Gene3D" id="1.20.1090.10">
    <property type="entry name" value="Dehydroquinate synthase-like - alpha domain"/>
    <property type="match status" value="1"/>
</dbReference>
<protein>
    <submittedName>
        <fullName evidence="10">Sn-glycerol-1-phosphate dehydrogenase</fullName>
        <ecNumber evidence="10">1.1.1.261</ecNumber>
    </submittedName>
</protein>
<dbReference type="Proteomes" id="UP001230156">
    <property type="component" value="Unassembled WGS sequence"/>
</dbReference>
<evidence type="ECO:0000256" key="8">
    <source>
        <dbReference type="ARBA" id="ARBA00023209"/>
    </source>
</evidence>
<keyword evidence="5 10" id="KW-0560">Oxidoreductase</keyword>
<keyword evidence="9" id="KW-1208">Phospholipid metabolism</keyword>
<evidence type="ECO:0000256" key="4">
    <source>
        <dbReference type="ARBA" id="ARBA00022857"/>
    </source>
</evidence>
<evidence type="ECO:0000313" key="11">
    <source>
        <dbReference type="Proteomes" id="UP001230156"/>
    </source>
</evidence>
<evidence type="ECO:0000256" key="9">
    <source>
        <dbReference type="ARBA" id="ARBA00023264"/>
    </source>
</evidence>
<dbReference type="GO" id="GO:0050492">
    <property type="term" value="F:glycerol-1-phosphate dehydrogenase [NAD(P)+] activity"/>
    <property type="evidence" value="ECO:0007669"/>
    <property type="project" value="UniProtKB-EC"/>
</dbReference>
<dbReference type="CDD" id="cd08175">
    <property type="entry name" value="G1PDH"/>
    <property type="match status" value="1"/>
</dbReference>
<evidence type="ECO:0000256" key="5">
    <source>
        <dbReference type="ARBA" id="ARBA00023002"/>
    </source>
</evidence>
<gene>
    <name evidence="10" type="ORF">Q8A70_27080</name>
</gene>
<dbReference type="Gene3D" id="3.40.50.1970">
    <property type="match status" value="1"/>
</dbReference>
<dbReference type="RefSeq" id="WP_379961699.1">
    <property type="nucleotide sequence ID" value="NZ_JAUYVI010000011.1"/>
</dbReference>
<evidence type="ECO:0000313" key="10">
    <source>
        <dbReference type="EMBL" id="MDQ7251379.1"/>
    </source>
</evidence>
<dbReference type="PANTHER" id="PTHR43616">
    <property type="entry name" value="GLYCEROL DEHYDROGENASE"/>
    <property type="match status" value="1"/>
</dbReference>
<dbReference type="Pfam" id="PF13685">
    <property type="entry name" value="Fe-ADH_2"/>
    <property type="match status" value="1"/>
</dbReference>
<comment type="caution">
    <text evidence="10">The sequence shown here is derived from an EMBL/GenBank/DDBJ whole genome shotgun (WGS) entry which is preliminary data.</text>
</comment>
<proteinExistence type="predicted"/>
<keyword evidence="8" id="KW-0594">Phospholipid biosynthesis</keyword>
<keyword evidence="2" id="KW-0444">Lipid biosynthesis</keyword>
<keyword evidence="11" id="KW-1185">Reference proteome</keyword>
<evidence type="ECO:0000256" key="3">
    <source>
        <dbReference type="ARBA" id="ARBA00022723"/>
    </source>
</evidence>
<dbReference type="EC" id="1.1.1.261" evidence="10"/>
<keyword evidence="4" id="KW-0521">NADP</keyword>